<dbReference type="eggNOG" id="ENOG502Z81U">
    <property type="taxonomic scope" value="Bacteria"/>
</dbReference>
<dbReference type="Proteomes" id="UP000028933">
    <property type="component" value="Chromosome"/>
</dbReference>
<feature type="domain" description="Lantibiotic dehydratase N-terminal" evidence="1">
    <location>
        <begin position="39"/>
        <end position="659"/>
    </location>
</feature>
<evidence type="ECO:0000259" key="1">
    <source>
        <dbReference type="Pfam" id="PF04738"/>
    </source>
</evidence>
<dbReference type="AlphaFoldDB" id="A0A077EE48"/>
<evidence type="ECO:0008006" key="5">
    <source>
        <dbReference type="Google" id="ProtNLM"/>
    </source>
</evidence>
<dbReference type="NCBIfam" id="TIGR03891">
    <property type="entry name" value="thiopep_ocin"/>
    <property type="match status" value="1"/>
</dbReference>
<dbReference type="Pfam" id="PF04738">
    <property type="entry name" value="Lant_dehydr_N"/>
    <property type="match status" value="1"/>
</dbReference>
<sequence length="998" mass="117424">MNLTHYKIIREPILSLDNIKKIPNNKDEIHLFINALFDDKAFSDAIFLASPELLNEWKKQYSSNKYEDKFILSILKYYIRSLSNTVPFGHFASYSIVNGCDIINERKTGVNYNYFYELDYSYIFSLVQFFSFHKEISENTYYYLNDTISKVNDKIRFIDPTVINGKLNYTYVSVDYDELISFILSNVNKCSFNEIENLLYNAIENPDREEIKSYVNQLIESNILISSFNININKGGYIDQLIDLLIPYEEYIENNLELNKVYLNLLKLKKIIDDQDTSGIIERILDAVKEIGINYDIKYLINCNLKKETPSTVISPNVDPQITKLFQFLRKTTYRNTENSSLENFKDRFYKRYENAFVPLLDVFDSELGISYIQHTERHQSFSDLIDDLEINSNNGNNDFKIRINTGIYNFWMDIIQSGVKEVDLSKYNIESIYGKKNITNNGTFTITYSVINDKICFKYAGGTSALNLLGRFSSKDKAMKVLCDDIASIEEKESNHVNAEIVHIPNIRAANVLSRNIDRKYEISILSESEKEKRIKLNDLYIGIKNNKFIVFSKSLKKKVSPYLSSAQNFHYDSLPVYKFLCDLQLQDRSNSLNVDFGGIDIDSLRFSPRIIYGNNIIIKKAAWKISINDIGVEDSLKNLTLYLEEYKIPQYVYIYENYEEKMIIDTCNEFALTILVDEIKKKREVIITEIIYDVNDKEIFCNEIISVVDADNKSFSDVSYFKQYENLKRNFSPNDEWIYFKIYTGISLANNIIAAINTFAKKLLKNSEIESWFYIRYNDPSFHIRARFKVNRAQANTLDKITLFFKKLLDKKLIWNLELETYNREIERYGNNISKIEDLFYFDSRAISELLTLKKYDDWILALCSVNSYLVQFLPNLSERYEFIDSMYNDFSKEFSINKSTKKQIDIKFRENTTIMEEYFNNTEIMAILNRRNKDTILLNIEHKSTVKLKELLWSIIHMTVNRVILDRPRLHELVLYGLLSKYYKRQIGIENYLKK</sequence>
<reference evidence="3" key="1">
    <citation type="journal article" date="2013" name="Lancet">
        <title>First case of E anophelis outbreak in an intensive-care unit.</title>
        <authorList>
            <person name="Teo J."/>
            <person name="Tan S.Y."/>
            <person name="Tay M."/>
            <person name="Ding Y."/>
            <person name="Kjelleberg S."/>
            <person name="Givskov M."/>
            <person name="Lin R.T."/>
            <person name="Yang L."/>
        </authorList>
    </citation>
    <scope>NUCLEOTIDE SEQUENCE [LARGE SCALE GENOMIC DNA]</scope>
    <source>
        <strain evidence="3">NUHP1</strain>
    </source>
</reference>
<evidence type="ECO:0000259" key="2">
    <source>
        <dbReference type="Pfam" id="PF14028"/>
    </source>
</evidence>
<accession>A0A077EE48</accession>
<gene>
    <name evidence="3" type="ORF">BD94_0664</name>
</gene>
<dbReference type="EMBL" id="CP007547">
    <property type="protein sequence ID" value="AIL44439.1"/>
    <property type="molecule type" value="Genomic_DNA"/>
</dbReference>
<organism evidence="3 4">
    <name type="scientific">Elizabethkingia anophelis NUHP1</name>
    <dbReference type="NCBI Taxonomy" id="1338011"/>
    <lineage>
        <taxon>Bacteria</taxon>
        <taxon>Pseudomonadati</taxon>
        <taxon>Bacteroidota</taxon>
        <taxon>Flavobacteriia</taxon>
        <taxon>Flavobacteriales</taxon>
        <taxon>Weeksellaceae</taxon>
        <taxon>Elizabethkingia</taxon>
    </lineage>
</organism>
<name>A0A077EE48_9FLAO</name>
<dbReference type="InterPro" id="IPR023809">
    <property type="entry name" value="Thiopep_bacteriocin_synth_dom"/>
</dbReference>
<reference evidence="3" key="2">
    <citation type="journal article" date="2015" name="Genome Biol. Evol.">
        <title>Complete Genome Sequence and Transcriptomic Analysis of the Novel Pathogen Elizabethkingia anophelis in Response to Oxidative Stress.</title>
        <authorList>
            <person name="Li Y."/>
            <person name="Liu Y."/>
            <person name="Chew S.C."/>
            <person name="Tay M."/>
            <person name="Salido M.M."/>
            <person name="Teo J."/>
            <person name="Lauro F.M."/>
            <person name="Givskov M."/>
            <person name="Yang L."/>
        </authorList>
    </citation>
    <scope>NUCLEOTIDE SEQUENCE</scope>
    <source>
        <strain evidence="3">NUHP1</strain>
    </source>
</reference>
<feature type="domain" description="Thiopeptide-type bacteriocin biosynthesis" evidence="2">
    <location>
        <begin position="739"/>
        <end position="986"/>
    </location>
</feature>
<dbReference type="InterPro" id="IPR006827">
    <property type="entry name" value="Lant_deHydtase_N"/>
</dbReference>
<dbReference type="HOGENOM" id="CLU_010573_1_0_10"/>
<dbReference type="RefSeq" id="WP_024564932.1">
    <property type="nucleotide sequence ID" value="NZ_CP007547.1"/>
</dbReference>
<protein>
    <recommendedName>
        <fullName evidence="5">Lanthionine biosynthesis protein LanB</fullName>
    </recommendedName>
</protein>
<evidence type="ECO:0000313" key="4">
    <source>
        <dbReference type="Proteomes" id="UP000028933"/>
    </source>
</evidence>
<evidence type="ECO:0000313" key="3">
    <source>
        <dbReference type="EMBL" id="AIL44439.1"/>
    </source>
</evidence>
<proteinExistence type="predicted"/>
<dbReference type="Pfam" id="PF14028">
    <property type="entry name" value="Lant_dehydr_C"/>
    <property type="match status" value="1"/>
</dbReference>
<dbReference type="KEGG" id="eao:BD94_0664"/>
<dbReference type="STRING" id="1338011.BD94_0664"/>